<dbReference type="SMART" id="SM00367">
    <property type="entry name" value="LRR_CC"/>
    <property type="match status" value="7"/>
</dbReference>
<feature type="compositionally biased region" description="Basic and acidic residues" evidence="1">
    <location>
        <begin position="71"/>
        <end position="103"/>
    </location>
</feature>
<dbReference type="SUPFAM" id="SSF52047">
    <property type="entry name" value="RNI-like"/>
    <property type="match status" value="1"/>
</dbReference>
<feature type="region of interest" description="Disordered" evidence="1">
    <location>
        <begin position="1"/>
        <end position="57"/>
    </location>
</feature>
<keyword evidence="3" id="KW-1185">Reference proteome</keyword>
<organism evidence="2 3">
    <name type="scientific">Microthlaspi erraticum</name>
    <dbReference type="NCBI Taxonomy" id="1685480"/>
    <lineage>
        <taxon>Eukaryota</taxon>
        <taxon>Viridiplantae</taxon>
        <taxon>Streptophyta</taxon>
        <taxon>Embryophyta</taxon>
        <taxon>Tracheophyta</taxon>
        <taxon>Spermatophyta</taxon>
        <taxon>Magnoliopsida</taxon>
        <taxon>eudicotyledons</taxon>
        <taxon>Gunneridae</taxon>
        <taxon>Pentapetalae</taxon>
        <taxon>rosids</taxon>
        <taxon>malvids</taxon>
        <taxon>Brassicales</taxon>
        <taxon>Brassicaceae</taxon>
        <taxon>Coluteocarpeae</taxon>
        <taxon>Microthlaspi</taxon>
    </lineage>
</organism>
<feature type="region of interest" description="Disordered" evidence="1">
    <location>
        <begin position="71"/>
        <end position="140"/>
    </location>
</feature>
<proteinExistence type="predicted"/>
<gene>
    <name evidence="2" type="ORF">MERR_LOCUS48384</name>
</gene>
<dbReference type="EMBL" id="CACVBM020001851">
    <property type="protein sequence ID" value="CAA7061148.1"/>
    <property type="molecule type" value="Genomic_DNA"/>
</dbReference>
<dbReference type="PANTHER" id="PTHR13318:SF95">
    <property type="entry name" value="F-BOX PROTEIN YLR352W"/>
    <property type="match status" value="1"/>
</dbReference>
<evidence type="ECO:0000313" key="2">
    <source>
        <dbReference type="EMBL" id="CAA7061148.1"/>
    </source>
</evidence>
<dbReference type="GO" id="GO:0031146">
    <property type="term" value="P:SCF-dependent proteasomal ubiquitin-dependent protein catabolic process"/>
    <property type="evidence" value="ECO:0007669"/>
    <property type="project" value="TreeGrafter"/>
</dbReference>
<evidence type="ECO:0000256" key="1">
    <source>
        <dbReference type="SAM" id="MobiDB-lite"/>
    </source>
</evidence>
<dbReference type="InterPro" id="IPR006553">
    <property type="entry name" value="Leu-rich_rpt_Cys-con_subtyp"/>
</dbReference>
<protein>
    <submittedName>
        <fullName evidence="2">Uncharacterized protein</fullName>
    </submittedName>
</protein>
<name>A0A6D2L908_9BRAS</name>
<dbReference type="OrthoDB" id="10257471at2759"/>
<reference evidence="2" key="1">
    <citation type="submission" date="2020-01" db="EMBL/GenBank/DDBJ databases">
        <authorList>
            <person name="Mishra B."/>
        </authorList>
    </citation>
    <scope>NUCLEOTIDE SEQUENCE [LARGE SCALE GENOMIC DNA]</scope>
</reference>
<dbReference type="Gene3D" id="3.80.10.10">
    <property type="entry name" value="Ribonuclease Inhibitor"/>
    <property type="match status" value="3"/>
</dbReference>
<comment type="caution">
    <text evidence="2">The sequence shown here is derived from an EMBL/GenBank/DDBJ whole genome shotgun (WGS) entry which is preliminary data.</text>
</comment>
<sequence>MSSSDFAVGSRENPAMIDADDDEDPSSNLLDGSHENHAMIIESDSEDEEAPSHDTTRLDALCEVAEMIRKQNEEKEEKWRLDREASDRRYEERQKIQRKEAARDYAYSLHSVKIPQKQSKKQEETEEYDEEEEVKRKGESRLQFHEAKKAIRKRRSSGENNTSSVGIELNLTEQRKAPTLMELTTRLLAKNSDAIESLNLVPDHLRTQISNLASDLGKLDKKFMNLLIEDSPSEVYARNCVDLLEEDLTEILCGCDGSTLKVLNLNLCGRAMTEHTITEFLNRSPSGFPSLTSLTLQGAFCLTDNALELVSISAPLLRFINLSDCSFLSSRAVKILADCFGSTLRGLNIGGCQGMKPSNAVFKRSLREFSGLSYLSVARLESVNDGVIEFLVHRGANLTGLSLASCNDVTDNAIWTIGRYCPKLEALDISELYDLTDKSLEYVTDGCRCLNSVNLTKTRFSDEAVAAFLEVCGGSLDQLCLNNVRDVGQDTAISLAKSCKRLRYLDLSWCRKLTAEELARILNCCSSLESLKLYGWTHVEDEFLEKLSRTKVRISGLKMTSVFAHLDDTYQSIDAKFC</sequence>
<dbReference type="PANTHER" id="PTHR13318">
    <property type="entry name" value="PARTNER OF PAIRED, ISOFORM B-RELATED"/>
    <property type="match status" value="1"/>
</dbReference>
<accession>A0A6D2L908</accession>
<dbReference type="AlphaFoldDB" id="A0A6D2L908"/>
<dbReference type="Proteomes" id="UP000467841">
    <property type="component" value="Unassembled WGS sequence"/>
</dbReference>
<evidence type="ECO:0000313" key="3">
    <source>
        <dbReference type="Proteomes" id="UP000467841"/>
    </source>
</evidence>
<dbReference type="InterPro" id="IPR032675">
    <property type="entry name" value="LRR_dom_sf"/>
</dbReference>
<dbReference type="GO" id="GO:0019005">
    <property type="term" value="C:SCF ubiquitin ligase complex"/>
    <property type="evidence" value="ECO:0007669"/>
    <property type="project" value="TreeGrafter"/>
</dbReference>